<dbReference type="EMBL" id="VFPP01000001">
    <property type="protein sequence ID" value="TQM80110.1"/>
    <property type="molecule type" value="Genomic_DNA"/>
</dbReference>
<proteinExistence type="predicted"/>
<comment type="caution">
    <text evidence="2">The sequence shown here is derived from an EMBL/GenBank/DDBJ whole genome shotgun (WGS) entry which is preliminary data.</text>
</comment>
<gene>
    <name evidence="2" type="ORF">FHX81_2433</name>
</gene>
<reference evidence="2 3" key="1">
    <citation type="submission" date="2019-06" db="EMBL/GenBank/DDBJ databases">
        <title>Sequencing the genomes of 1000 actinobacteria strains.</title>
        <authorList>
            <person name="Klenk H.-P."/>
        </authorList>
    </citation>
    <scope>NUCLEOTIDE SEQUENCE [LARGE SCALE GENOMIC DNA]</scope>
    <source>
        <strain evidence="2 3">DSM 45456</strain>
    </source>
</reference>
<evidence type="ECO:0000313" key="2">
    <source>
        <dbReference type="EMBL" id="TQM80110.1"/>
    </source>
</evidence>
<dbReference type="PROSITE" id="PS51257">
    <property type="entry name" value="PROKAR_LIPOPROTEIN"/>
    <property type="match status" value="1"/>
</dbReference>
<dbReference type="Proteomes" id="UP000316628">
    <property type="component" value="Unassembled WGS sequence"/>
</dbReference>
<sequence length="177" mass="18068">MAARNLITDALRPRSMWRRIWPLGALLLATGCGLVEAGSAGCTLIGAAVGVSVDVEHPDAASATIEVCWDGTCATPLLELYPSSRAVETTCTGTAPEDSCGARSEPTGGKHGFAGLPRLPAKPVAVTLRVLDQSGSSLVDRNITLTPEMVYPNGPNCPAGGPQAGISVGADGSVTER</sequence>
<evidence type="ECO:0008006" key="4">
    <source>
        <dbReference type="Google" id="ProtNLM"/>
    </source>
</evidence>
<keyword evidence="3" id="KW-1185">Reference proteome</keyword>
<accession>A0A543JBB4</accession>
<feature type="region of interest" description="Disordered" evidence="1">
    <location>
        <begin position="157"/>
        <end position="177"/>
    </location>
</feature>
<protein>
    <recommendedName>
        <fullName evidence="4">Lipoprotein</fullName>
    </recommendedName>
</protein>
<organism evidence="2 3">
    <name type="scientific">Saccharothrix saharensis</name>
    <dbReference type="NCBI Taxonomy" id="571190"/>
    <lineage>
        <taxon>Bacteria</taxon>
        <taxon>Bacillati</taxon>
        <taxon>Actinomycetota</taxon>
        <taxon>Actinomycetes</taxon>
        <taxon>Pseudonocardiales</taxon>
        <taxon>Pseudonocardiaceae</taxon>
        <taxon>Saccharothrix</taxon>
    </lineage>
</organism>
<dbReference type="AlphaFoldDB" id="A0A543JBB4"/>
<evidence type="ECO:0000256" key="1">
    <source>
        <dbReference type="SAM" id="MobiDB-lite"/>
    </source>
</evidence>
<name>A0A543JBB4_9PSEU</name>
<evidence type="ECO:0000313" key="3">
    <source>
        <dbReference type="Proteomes" id="UP000316628"/>
    </source>
</evidence>